<dbReference type="AlphaFoldDB" id="E3HYP1"/>
<gene>
    <name evidence="1" type="ordered locus">Rvan_0500</name>
</gene>
<dbReference type="STRING" id="648757.Rvan_0500"/>
<evidence type="ECO:0000313" key="2">
    <source>
        <dbReference type="Proteomes" id="UP000001399"/>
    </source>
</evidence>
<dbReference type="OrthoDB" id="678471at2"/>
<organism evidence="1 2">
    <name type="scientific">Rhodomicrobium vannielii (strain ATCC 17100 / DSM 162 / LMG 4299 / NCIMB 10020 / ATH 3.1.1)</name>
    <dbReference type="NCBI Taxonomy" id="648757"/>
    <lineage>
        <taxon>Bacteria</taxon>
        <taxon>Pseudomonadati</taxon>
        <taxon>Pseudomonadota</taxon>
        <taxon>Alphaproteobacteria</taxon>
        <taxon>Hyphomicrobiales</taxon>
        <taxon>Hyphomicrobiaceae</taxon>
        <taxon>Rhodomicrobium</taxon>
    </lineage>
</organism>
<dbReference type="RefSeq" id="WP_013418186.1">
    <property type="nucleotide sequence ID" value="NC_014664.1"/>
</dbReference>
<keyword evidence="2" id="KW-1185">Reference proteome</keyword>
<accession>E3HYP1</accession>
<name>E3HYP1_RHOVT</name>
<dbReference type="eggNOG" id="ENOG5033660">
    <property type="taxonomic scope" value="Bacteria"/>
</dbReference>
<protein>
    <submittedName>
        <fullName evidence="1">Uncharacterized protein</fullName>
    </submittedName>
</protein>
<dbReference type="Proteomes" id="UP000001399">
    <property type="component" value="Chromosome"/>
</dbReference>
<proteinExistence type="predicted"/>
<evidence type="ECO:0000313" key="1">
    <source>
        <dbReference type="EMBL" id="ADP69782.1"/>
    </source>
</evidence>
<dbReference type="HOGENOM" id="CLU_2715609_0_0_5"/>
<dbReference type="KEGG" id="rva:Rvan_0500"/>
<dbReference type="EMBL" id="CP002292">
    <property type="protein sequence ID" value="ADP69782.1"/>
    <property type="molecule type" value="Genomic_DNA"/>
</dbReference>
<sequence>MADTSVSDPHHHTQKMHAALTDLAKHMREDIDKVDEPKFRAMFETSAEVLTGLAKAFSDYDQKQEKAFSN</sequence>
<reference evidence="2" key="1">
    <citation type="journal article" date="2011" name="J. Bacteriol.">
        <title>Genome sequences of eight morphologically diverse alphaproteobacteria.</title>
        <authorList>
            <consortium name="US DOE Joint Genome Institute"/>
            <person name="Brown P.J."/>
            <person name="Kysela D.T."/>
            <person name="Buechlein A."/>
            <person name="Hemmerich C."/>
            <person name="Brun Y.V."/>
        </authorList>
    </citation>
    <scope>NUCLEOTIDE SEQUENCE [LARGE SCALE GENOMIC DNA]</scope>
    <source>
        <strain evidence="2">ATCC 17100 / ATH 3.1.1 / DSM 162 / LMG 4299</strain>
    </source>
</reference>